<organism evidence="2 3">
    <name type="scientific">Candidatus Nitrospira inopinata</name>
    <dbReference type="NCBI Taxonomy" id="1715989"/>
    <lineage>
        <taxon>Bacteria</taxon>
        <taxon>Pseudomonadati</taxon>
        <taxon>Nitrospirota</taxon>
        <taxon>Nitrospiria</taxon>
        <taxon>Nitrospirales</taxon>
        <taxon>Nitrospiraceae</taxon>
        <taxon>Nitrospira</taxon>
    </lineage>
</organism>
<reference evidence="3" key="1">
    <citation type="submission" date="2015-09" db="EMBL/GenBank/DDBJ databases">
        <authorList>
            <person name="Daims H."/>
        </authorList>
    </citation>
    <scope>NUCLEOTIDE SEQUENCE [LARGE SCALE GENOMIC DNA]</scope>
</reference>
<keyword evidence="3" id="KW-1185">Reference proteome</keyword>
<dbReference type="EMBL" id="LN885086">
    <property type="protein sequence ID" value="CUQ67647.1"/>
    <property type="molecule type" value="Genomic_DNA"/>
</dbReference>
<name>A0A0S4KV21_9BACT</name>
<evidence type="ECO:0000313" key="2">
    <source>
        <dbReference type="EMBL" id="CUQ67647.1"/>
    </source>
</evidence>
<proteinExistence type="predicted"/>
<dbReference type="AlphaFoldDB" id="A0A0S4KV21"/>
<sequence>MVEFAADSPPIGRFRQGQTAESALSDPIKRAIDEADCDQVMSRLGVRGLGKLAGGC</sequence>
<dbReference type="KEGG" id="nio:NITINOP_2675"/>
<evidence type="ECO:0000256" key="1">
    <source>
        <dbReference type="SAM" id="MobiDB-lite"/>
    </source>
</evidence>
<protein>
    <submittedName>
        <fullName evidence="2">Uncharacterized protein</fullName>
    </submittedName>
</protein>
<dbReference type="Proteomes" id="UP000066284">
    <property type="component" value="Chromosome 1"/>
</dbReference>
<accession>A0A0S4KV21</accession>
<gene>
    <name evidence="2" type="ORF">NITINOP_2675</name>
</gene>
<feature type="region of interest" description="Disordered" evidence="1">
    <location>
        <begin position="1"/>
        <end position="27"/>
    </location>
</feature>
<evidence type="ECO:0000313" key="3">
    <source>
        <dbReference type="Proteomes" id="UP000066284"/>
    </source>
</evidence>
<dbReference type="STRING" id="1715989.NITINOP_2675"/>